<keyword evidence="2" id="KW-1185">Reference proteome</keyword>
<evidence type="ECO:0000313" key="1">
    <source>
        <dbReference type="EMBL" id="SNV04871.1"/>
    </source>
</evidence>
<dbReference type="Proteomes" id="UP000215383">
    <property type="component" value="Chromosome 1"/>
</dbReference>
<name>A0A239U403_9FIRM</name>
<evidence type="ECO:0000313" key="2">
    <source>
        <dbReference type="Proteomes" id="UP000215383"/>
    </source>
</evidence>
<gene>
    <name evidence="1" type="ORF">SAMEA4364220_02057</name>
</gene>
<organism evidence="1 2">
    <name type="scientific">Megamonas hypermegale</name>
    <dbReference type="NCBI Taxonomy" id="158847"/>
    <lineage>
        <taxon>Bacteria</taxon>
        <taxon>Bacillati</taxon>
        <taxon>Bacillota</taxon>
        <taxon>Negativicutes</taxon>
        <taxon>Selenomonadales</taxon>
        <taxon>Selenomonadaceae</taxon>
        <taxon>Megamonas</taxon>
    </lineage>
</organism>
<proteinExistence type="predicted"/>
<evidence type="ECO:0008006" key="3">
    <source>
        <dbReference type="Google" id="ProtNLM"/>
    </source>
</evidence>
<sequence length="54" mass="6067">MNTVEQVTKAIKAVDDLCGHCPVCSAECPIAIARRALEGYKYDLQTYYQSEQEI</sequence>
<dbReference type="EMBL" id="LT906446">
    <property type="protein sequence ID" value="SNV04871.1"/>
    <property type="molecule type" value="Genomic_DNA"/>
</dbReference>
<dbReference type="eggNOG" id="ENOG502ZQ4N">
    <property type="taxonomic scope" value="Bacteria"/>
</dbReference>
<reference evidence="1 2" key="1">
    <citation type="submission" date="2017-06" db="EMBL/GenBank/DDBJ databases">
        <authorList>
            <consortium name="Pathogen Informatics"/>
        </authorList>
    </citation>
    <scope>NUCLEOTIDE SEQUENCE [LARGE SCALE GENOMIC DNA]</scope>
    <source>
        <strain evidence="1 2">NCTC10570</strain>
    </source>
</reference>
<accession>A0A239U403</accession>
<dbReference type="RefSeq" id="WP_027889990.1">
    <property type="nucleotide sequence ID" value="NZ_CALXYH010000003.1"/>
</dbReference>
<protein>
    <recommendedName>
        <fullName evidence="3">4Fe-4S ferredoxin-type domain-containing protein</fullName>
    </recommendedName>
</protein>
<dbReference type="AlphaFoldDB" id="A0A239U403"/>
<dbReference type="GeneID" id="78508187"/>